<feature type="compositionally biased region" description="Polar residues" evidence="1">
    <location>
        <begin position="98"/>
        <end position="129"/>
    </location>
</feature>
<feature type="region of interest" description="Disordered" evidence="1">
    <location>
        <begin position="19"/>
        <end position="249"/>
    </location>
</feature>
<feature type="compositionally biased region" description="Low complexity" evidence="1">
    <location>
        <begin position="158"/>
        <end position="169"/>
    </location>
</feature>
<gene>
    <name evidence="2" type="ORF">F5890DRAFT_781253</name>
</gene>
<reference evidence="2" key="1">
    <citation type="submission" date="2022-08" db="EMBL/GenBank/DDBJ databases">
        <authorList>
            <consortium name="DOE Joint Genome Institute"/>
            <person name="Min B."/>
            <person name="Riley R."/>
            <person name="Sierra-Patev S."/>
            <person name="Naranjo-Ortiz M."/>
            <person name="Looney B."/>
            <person name="Konkel Z."/>
            <person name="Slot J.C."/>
            <person name="Sakamoto Y."/>
            <person name="Steenwyk J.L."/>
            <person name="Rokas A."/>
            <person name="Carro J."/>
            <person name="Camarero S."/>
            <person name="Ferreira P."/>
            <person name="Molpeceres G."/>
            <person name="Ruiz-Duenas F.J."/>
            <person name="Serrano A."/>
            <person name="Henrissat B."/>
            <person name="Drula E."/>
            <person name="Hughes K.W."/>
            <person name="Mata J.L."/>
            <person name="Ishikawa N.K."/>
            <person name="Vargas-Isla R."/>
            <person name="Ushijima S."/>
            <person name="Smith C.A."/>
            <person name="Ahrendt S."/>
            <person name="Andreopoulos W."/>
            <person name="He G."/>
            <person name="Labutti K."/>
            <person name="Lipzen A."/>
            <person name="Ng V."/>
            <person name="Sandor L."/>
            <person name="Barry K."/>
            <person name="Martinez A.T."/>
            <person name="Xiao Y."/>
            <person name="Gibbons J.G."/>
            <person name="Terashima K."/>
            <person name="Hibbett D.S."/>
            <person name="Grigoriev I.V."/>
        </authorList>
    </citation>
    <scope>NUCLEOTIDE SEQUENCE</scope>
    <source>
        <strain evidence="2">TFB7829</strain>
    </source>
</reference>
<feature type="compositionally biased region" description="Polar residues" evidence="1">
    <location>
        <begin position="136"/>
        <end position="157"/>
    </location>
</feature>
<evidence type="ECO:0000313" key="3">
    <source>
        <dbReference type="Proteomes" id="UP001163850"/>
    </source>
</evidence>
<feature type="compositionally biased region" description="Polar residues" evidence="1">
    <location>
        <begin position="204"/>
        <end position="225"/>
    </location>
</feature>
<dbReference type="EMBL" id="MU801923">
    <property type="protein sequence ID" value="KAJ3987438.1"/>
    <property type="molecule type" value="Genomic_DNA"/>
</dbReference>
<sequence>MTPLIATFWRRRLITNTESTSTSHAVKRSGPNAPSGGDCDSTSGSGTFSTCHTSLNAQLPSESSSERKGFPSAKTYGTRPMKRAVSGSSSDRADATISDHSSISDINVDNTTRPPTMTSNDSSAGSPTSADRHSESTQVISSIHSLTSTQGGQSSRGTISSFSTTATTAEGQQPTSAATPTSILRNSDTISTSLATEDQRHTDSTSVTSQGLNSSGNHHGTSSVGLSTTQLTSTPSTSPTSLSNKNSSSDLDTSVFLLKHGPGENPPIALFHPRRLSQLRPLRGFQRRALIDPVLVKRM</sequence>
<feature type="compositionally biased region" description="Low complexity" evidence="1">
    <location>
        <begin position="226"/>
        <end position="249"/>
    </location>
</feature>
<proteinExistence type="predicted"/>
<evidence type="ECO:0000313" key="2">
    <source>
        <dbReference type="EMBL" id="KAJ3987438.1"/>
    </source>
</evidence>
<dbReference type="Proteomes" id="UP001163850">
    <property type="component" value="Unassembled WGS sequence"/>
</dbReference>
<feature type="compositionally biased region" description="Polar residues" evidence="1">
    <location>
        <begin position="170"/>
        <end position="196"/>
    </location>
</feature>
<organism evidence="2 3">
    <name type="scientific">Lentinula detonsa</name>
    <dbReference type="NCBI Taxonomy" id="2804962"/>
    <lineage>
        <taxon>Eukaryota</taxon>
        <taxon>Fungi</taxon>
        <taxon>Dikarya</taxon>
        <taxon>Basidiomycota</taxon>
        <taxon>Agaricomycotina</taxon>
        <taxon>Agaricomycetes</taxon>
        <taxon>Agaricomycetidae</taxon>
        <taxon>Agaricales</taxon>
        <taxon>Marasmiineae</taxon>
        <taxon>Omphalotaceae</taxon>
        <taxon>Lentinula</taxon>
    </lineage>
</organism>
<evidence type="ECO:0000256" key="1">
    <source>
        <dbReference type="SAM" id="MobiDB-lite"/>
    </source>
</evidence>
<accession>A0AA38Q4H0</accession>
<feature type="compositionally biased region" description="Low complexity" evidence="1">
    <location>
        <begin position="35"/>
        <end position="54"/>
    </location>
</feature>
<dbReference type="AlphaFoldDB" id="A0AA38Q4H0"/>
<protein>
    <submittedName>
        <fullName evidence="2">Uncharacterized protein</fullName>
    </submittedName>
</protein>
<comment type="caution">
    <text evidence="2">The sequence shown here is derived from an EMBL/GenBank/DDBJ whole genome shotgun (WGS) entry which is preliminary data.</text>
</comment>
<name>A0AA38Q4H0_9AGAR</name>